<dbReference type="InterPro" id="IPR018679">
    <property type="entry name" value="DUF2161"/>
</dbReference>
<name>A0ABU5IWL0_9BACI</name>
<protein>
    <submittedName>
        <fullName evidence="1">DUF2161 family putative PD-(D/E)XK-type phosphodiesterase</fullName>
    </submittedName>
</protein>
<dbReference type="EMBL" id="JAXOFX010000003">
    <property type="protein sequence ID" value="MDZ5471534.1"/>
    <property type="molecule type" value="Genomic_DNA"/>
</dbReference>
<gene>
    <name evidence="1" type="ORF">SM124_07215</name>
</gene>
<evidence type="ECO:0000313" key="2">
    <source>
        <dbReference type="Proteomes" id="UP001290455"/>
    </source>
</evidence>
<comment type="caution">
    <text evidence="1">The sequence shown here is derived from an EMBL/GenBank/DDBJ whole genome shotgun (WGS) entry which is preliminary data.</text>
</comment>
<reference evidence="1 2" key="1">
    <citation type="submission" date="2023-11" db="EMBL/GenBank/DDBJ databases">
        <title>Bacillus jintuensis, isolated from a mudflat on the Beibu Gulf coast.</title>
        <authorList>
            <person name="Li M."/>
        </authorList>
    </citation>
    <scope>NUCLEOTIDE SEQUENCE [LARGE SCALE GENOMIC DNA]</scope>
    <source>
        <strain evidence="1 2">31A1R</strain>
    </source>
</reference>
<proteinExistence type="predicted"/>
<dbReference type="Proteomes" id="UP001290455">
    <property type="component" value="Unassembled WGS sequence"/>
</dbReference>
<accession>A0ABU5IWL0</accession>
<evidence type="ECO:0000313" key="1">
    <source>
        <dbReference type="EMBL" id="MDZ5471534.1"/>
    </source>
</evidence>
<sequence length="246" mass="28562">MASKQDKLYEVDLYKPIQQYFTKLGYIVHGEVNHCDMTAVKNDELIIIELKKNLNIDLLIQATKRQRITDLVYIGIPKPKRLSSKKYYEICHLARRLEIGLIMVSFKRKTPSVEVCVSPEPFERSKSLQRNKKKREKILAEIEGRNGDYNIGGSNKTKIMTAYKENCIHIATILDQLGPLSPKKLRQMNTGDKTLSILYQNHYGWFDKVQRGIYCLSTKGKEELSEFPELVEYYKNLHQANDEQSS</sequence>
<dbReference type="Pfam" id="PF09929">
    <property type="entry name" value="DUF2161"/>
    <property type="match status" value="1"/>
</dbReference>
<dbReference type="RefSeq" id="WP_322445825.1">
    <property type="nucleotide sequence ID" value="NZ_JAXOFX010000003.1"/>
</dbReference>
<keyword evidence="2" id="KW-1185">Reference proteome</keyword>
<organism evidence="1 2">
    <name type="scientific">Robertmurraya mangrovi</name>
    <dbReference type="NCBI Taxonomy" id="3098077"/>
    <lineage>
        <taxon>Bacteria</taxon>
        <taxon>Bacillati</taxon>
        <taxon>Bacillota</taxon>
        <taxon>Bacilli</taxon>
        <taxon>Bacillales</taxon>
        <taxon>Bacillaceae</taxon>
        <taxon>Robertmurraya</taxon>
    </lineage>
</organism>